<dbReference type="PANTHER" id="PTHR30477:SF22">
    <property type="entry name" value="METAL ABC TRANSPORTER PERMEASE"/>
    <property type="match status" value="1"/>
</dbReference>
<dbReference type="RefSeq" id="WP_012958178.1">
    <property type="nucleotide sequence ID" value="NZ_CP144224.1"/>
</dbReference>
<dbReference type="Gene3D" id="1.10.3470.10">
    <property type="entry name" value="ABC transporter involved in vitamin B12 uptake, BtuC"/>
    <property type="match status" value="1"/>
</dbReference>
<dbReference type="SUPFAM" id="SSF81345">
    <property type="entry name" value="ABC transporter involved in vitamin B12 uptake, BtuC"/>
    <property type="match status" value="1"/>
</dbReference>
<dbReference type="GO" id="GO:0010043">
    <property type="term" value="P:response to zinc ion"/>
    <property type="evidence" value="ECO:0007669"/>
    <property type="project" value="TreeGrafter"/>
</dbReference>
<keyword evidence="3 6" id="KW-0812">Transmembrane</keyword>
<dbReference type="InterPro" id="IPR037294">
    <property type="entry name" value="ABC_BtuC-like"/>
</dbReference>
<evidence type="ECO:0000313" key="8">
    <source>
        <dbReference type="EMBL" id="MDV2884014.1"/>
    </source>
</evidence>
<evidence type="ECO:0000256" key="4">
    <source>
        <dbReference type="ARBA" id="ARBA00022989"/>
    </source>
</evidence>
<proteinExistence type="inferred from homology"/>
<dbReference type="EMBL" id="JAWJAY010000001">
    <property type="protein sequence ID" value="MDV2884014.1"/>
    <property type="molecule type" value="Genomic_DNA"/>
</dbReference>
<name>A0AAJ2NK61_ALKPS</name>
<feature type="transmembrane region" description="Helical" evidence="7">
    <location>
        <begin position="251"/>
        <end position="271"/>
    </location>
</feature>
<feature type="transmembrane region" description="Helical" evidence="7">
    <location>
        <begin position="46"/>
        <end position="65"/>
    </location>
</feature>
<evidence type="ECO:0000256" key="6">
    <source>
        <dbReference type="RuleBase" id="RU003943"/>
    </source>
</evidence>
<feature type="transmembrane region" description="Helical" evidence="7">
    <location>
        <begin position="15"/>
        <end position="34"/>
    </location>
</feature>
<dbReference type="AlphaFoldDB" id="A0AAJ2NK61"/>
<keyword evidence="4 7" id="KW-1133">Transmembrane helix</keyword>
<protein>
    <submittedName>
        <fullName evidence="8">Metal ABC transporter permease</fullName>
    </submittedName>
</protein>
<dbReference type="PANTHER" id="PTHR30477">
    <property type="entry name" value="ABC-TRANSPORTER METAL-BINDING PROTEIN"/>
    <property type="match status" value="1"/>
</dbReference>
<comment type="similarity">
    <text evidence="2 6">Belongs to the ABC-3 integral membrane protein family.</text>
</comment>
<dbReference type="CDD" id="cd06550">
    <property type="entry name" value="TM_ABC_iron-siderophores_like"/>
    <property type="match status" value="1"/>
</dbReference>
<feature type="transmembrane region" description="Helical" evidence="7">
    <location>
        <begin position="227"/>
        <end position="245"/>
    </location>
</feature>
<evidence type="ECO:0000256" key="2">
    <source>
        <dbReference type="ARBA" id="ARBA00008034"/>
    </source>
</evidence>
<keyword evidence="6" id="KW-0813">Transport</keyword>
<sequence length="286" mass="31456">MQELLLDLTFIERGVLAGVLIALICPIVGAFLMVRRVSIISESLSHITLTGISAGVLLGSTTMIFSDLNPMYAGLIFAVAGSLLIEKLRDLYKHFQELAIPIILSAGVGLSAIFMSLSQSGYNEWYAYLFGSIVSVSREDLQFIIYTALIVIGIVILFYKEFISISFDQEYATVSGISVRFMNQVFAILVAFIIAMSMKVVGILLVGAMIVLPVATSIHLSKSFKQVIGFGILFAQIAMLSGVYFSYQFNIATGGMIVVMGMLQLVIVMGVKKIINEWQRRAKREY</sequence>
<keyword evidence="5 7" id="KW-0472">Membrane</keyword>
<reference evidence="8" key="1">
    <citation type="submission" date="2023-10" db="EMBL/GenBank/DDBJ databases">
        <title>Screening of Alkalihalophilus pseudofirmusBZ-TG-HK211 and Its Alleviation of Salt Stress on Rapeseed Growth.</title>
        <authorList>
            <person name="Zhao B."/>
            <person name="Guo T."/>
        </authorList>
    </citation>
    <scope>NUCLEOTIDE SEQUENCE</scope>
    <source>
        <strain evidence="8">BZ-TG-HK211</strain>
    </source>
</reference>
<dbReference type="Proteomes" id="UP001285636">
    <property type="component" value="Unassembled WGS sequence"/>
</dbReference>
<evidence type="ECO:0000313" key="9">
    <source>
        <dbReference type="Proteomes" id="UP001285636"/>
    </source>
</evidence>
<feature type="transmembrane region" description="Helical" evidence="7">
    <location>
        <begin position="98"/>
        <end position="121"/>
    </location>
</feature>
<dbReference type="InterPro" id="IPR001626">
    <property type="entry name" value="ABC_TroCD"/>
</dbReference>
<dbReference type="GO" id="GO:0055085">
    <property type="term" value="P:transmembrane transport"/>
    <property type="evidence" value="ECO:0007669"/>
    <property type="project" value="InterPro"/>
</dbReference>
<accession>A0AAJ2NK61</accession>
<comment type="caution">
    <text evidence="8">The sequence shown here is derived from an EMBL/GenBank/DDBJ whole genome shotgun (WGS) entry which is preliminary data.</text>
</comment>
<evidence type="ECO:0000256" key="7">
    <source>
        <dbReference type="SAM" id="Phobius"/>
    </source>
</evidence>
<gene>
    <name evidence="8" type="ORF">RYX45_02385</name>
</gene>
<evidence type="ECO:0000256" key="1">
    <source>
        <dbReference type="ARBA" id="ARBA00004141"/>
    </source>
</evidence>
<comment type="subcellular location">
    <subcellularLocation>
        <location evidence="6">Cell membrane</location>
        <topology evidence="6">Multi-pass membrane protein</topology>
    </subcellularLocation>
    <subcellularLocation>
        <location evidence="1">Membrane</location>
        <topology evidence="1">Multi-pass membrane protein</topology>
    </subcellularLocation>
</comment>
<organism evidence="8 9">
    <name type="scientific">Alkalihalophilus pseudofirmus</name>
    <name type="common">Bacillus pseudofirmus</name>
    <dbReference type="NCBI Taxonomy" id="79885"/>
    <lineage>
        <taxon>Bacteria</taxon>
        <taxon>Bacillati</taxon>
        <taxon>Bacillota</taxon>
        <taxon>Bacilli</taxon>
        <taxon>Bacillales</taxon>
        <taxon>Bacillaceae</taxon>
        <taxon>Alkalihalophilus</taxon>
    </lineage>
</organism>
<evidence type="ECO:0000256" key="5">
    <source>
        <dbReference type="ARBA" id="ARBA00023136"/>
    </source>
</evidence>
<dbReference type="Pfam" id="PF00950">
    <property type="entry name" value="ABC-3"/>
    <property type="match status" value="1"/>
</dbReference>
<evidence type="ECO:0000256" key="3">
    <source>
        <dbReference type="ARBA" id="ARBA00022692"/>
    </source>
</evidence>
<dbReference type="GO" id="GO:0043190">
    <property type="term" value="C:ATP-binding cassette (ABC) transporter complex"/>
    <property type="evidence" value="ECO:0007669"/>
    <property type="project" value="InterPro"/>
</dbReference>
<feature type="transmembrane region" description="Helical" evidence="7">
    <location>
        <begin position="141"/>
        <end position="159"/>
    </location>
</feature>